<evidence type="ECO:0000313" key="2">
    <source>
        <dbReference type="Proteomes" id="UP001164250"/>
    </source>
</evidence>
<comment type="caution">
    <text evidence="1">The sequence shown here is derived from an EMBL/GenBank/DDBJ whole genome shotgun (WGS) entry which is preliminary data.</text>
</comment>
<accession>A0ACC1B979</accession>
<name>A0ACC1B979_9ROSI</name>
<organism evidence="1 2">
    <name type="scientific">Pistacia atlantica</name>
    <dbReference type="NCBI Taxonomy" id="434234"/>
    <lineage>
        <taxon>Eukaryota</taxon>
        <taxon>Viridiplantae</taxon>
        <taxon>Streptophyta</taxon>
        <taxon>Embryophyta</taxon>
        <taxon>Tracheophyta</taxon>
        <taxon>Spermatophyta</taxon>
        <taxon>Magnoliopsida</taxon>
        <taxon>eudicotyledons</taxon>
        <taxon>Gunneridae</taxon>
        <taxon>Pentapetalae</taxon>
        <taxon>rosids</taxon>
        <taxon>malvids</taxon>
        <taxon>Sapindales</taxon>
        <taxon>Anacardiaceae</taxon>
        <taxon>Pistacia</taxon>
    </lineage>
</organism>
<sequence length="92" mass="11460">MEIVNDFDRKKADYEMNKRREVKFGERERERRQRKNVLSFNSHSEKEKEYQFGFFFFFKLKMGTRRHPWVYLVYPFTKWVELGTGQKRGLII</sequence>
<reference evidence="2" key="1">
    <citation type="journal article" date="2023" name="G3 (Bethesda)">
        <title>Genome assembly and association tests identify interacting loci associated with vigor, precocity, and sex in interspecific pistachio rootstocks.</title>
        <authorList>
            <person name="Palmer W."/>
            <person name="Jacygrad E."/>
            <person name="Sagayaradj S."/>
            <person name="Cavanaugh K."/>
            <person name="Han R."/>
            <person name="Bertier L."/>
            <person name="Beede B."/>
            <person name="Kafkas S."/>
            <person name="Golino D."/>
            <person name="Preece J."/>
            <person name="Michelmore R."/>
        </authorList>
    </citation>
    <scope>NUCLEOTIDE SEQUENCE [LARGE SCALE GENOMIC DNA]</scope>
</reference>
<protein>
    <submittedName>
        <fullName evidence="1">Uncharacterized protein</fullName>
    </submittedName>
</protein>
<dbReference type="EMBL" id="CM047902">
    <property type="protein sequence ID" value="KAJ0095516.1"/>
    <property type="molecule type" value="Genomic_DNA"/>
</dbReference>
<keyword evidence="2" id="KW-1185">Reference proteome</keyword>
<dbReference type="Proteomes" id="UP001164250">
    <property type="component" value="Chromosome 6"/>
</dbReference>
<gene>
    <name evidence="1" type="ORF">Patl1_17104</name>
</gene>
<proteinExistence type="predicted"/>
<evidence type="ECO:0000313" key="1">
    <source>
        <dbReference type="EMBL" id="KAJ0095516.1"/>
    </source>
</evidence>